<accession>A0A7S5R5A0</accession>
<gene>
    <name evidence="1" type="ORF">EVB93_223</name>
</gene>
<evidence type="ECO:0000313" key="1">
    <source>
        <dbReference type="EMBL" id="QIG71330.1"/>
    </source>
</evidence>
<reference evidence="1 2" key="1">
    <citation type="submission" date="2020-01" db="EMBL/GenBank/DDBJ databases">
        <title>Patterns of diversity and host range of bacteriophage communities associated with bean-nodulatin bacteria.</title>
        <authorList>
            <person name="Vann Cauwenberghe J."/>
            <person name="Santamaria R.I."/>
            <person name="Bustos P."/>
            <person name="Juarez S."/>
            <person name="Gonzalez V."/>
        </authorList>
    </citation>
    <scope>NUCLEOTIDE SEQUENCE [LARGE SCALE GENOMIC DNA]</scope>
</reference>
<keyword evidence="2" id="KW-1185">Reference proteome</keyword>
<dbReference type="Proteomes" id="UP000629603">
    <property type="component" value="Segment"/>
</dbReference>
<organism evidence="1 2">
    <name type="scientific">Rhizobium phage RHph_TM30</name>
    <dbReference type="NCBI Taxonomy" id="2509764"/>
    <lineage>
        <taxon>Viruses</taxon>
        <taxon>Duplodnaviria</taxon>
        <taxon>Heunggongvirae</taxon>
        <taxon>Uroviricota</taxon>
        <taxon>Caudoviricetes</taxon>
        <taxon>Kleczkowskaviridae</taxon>
        <taxon>Cuauhnahuacvirus</taxon>
        <taxon>Cuauhnahuacvirus TM30</taxon>
    </lineage>
</organism>
<proteinExistence type="predicted"/>
<protein>
    <submittedName>
        <fullName evidence="1">Uncharacterized protein</fullName>
    </submittedName>
</protein>
<sequence length="77" mass="8652">MKHNLSTLKTLYSIDKKSAASLMAMLCSLNEGEEFHSNLGRIKKDGENSFKIIFNNNTINNIVDELTDDGNISKIFD</sequence>
<dbReference type="EMBL" id="MN988521">
    <property type="protein sequence ID" value="QIG71330.1"/>
    <property type="molecule type" value="Genomic_DNA"/>
</dbReference>
<evidence type="ECO:0000313" key="2">
    <source>
        <dbReference type="Proteomes" id="UP000629603"/>
    </source>
</evidence>
<name>A0A7S5R5A0_9CAUD</name>